<dbReference type="GO" id="GO:0004586">
    <property type="term" value="F:ornithine decarboxylase activity"/>
    <property type="evidence" value="ECO:0007669"/>
    <property type="project" value="UniProtKB-ARBA"/>
</dbReference>
<comment type="caution">
    <text evidence="10">The sequence shown here is derived from an EMBL/GenBank/DDBJ whole genome shotgun (WGS) entry which is preliminary data.</text>
</comment>
<dbReference type="EMBL" id="JQFZ01000266">
    <property type="protein sequence ID" value="KGO52404.1"/>
    <property type="molecule type" value="Genomic_DNA"/>
</dbReference>
<dbReference type="Pfam" id="PF02784">
    <property type="entry name" value="Orn_Arg_deC_N"/>
    <property type="match status" value="1"/>
</dbReference>
<reference evidence="10 11" key="1">
    <citation type="journal article" date="2015" name="Mol. Plant Microbe Interact.">
        <title>Genome, transcriptome, and functional analyses of Penicillium expansum provide new insights into secondary metabolism and pathogenicity.</title>
        <authorList>
            <person name="Ballester A.R."/>
            <person name="Marcet-Houben M."/>
            <person name="Levin E."/>
            <person name="Sela N."/>
            <person name="Selma-Lazaro C."/>
            <person name="Carmona L."/>
            <person name="Wisniewski M."/>
            <person name="Droby S."/>
            <person name="Gonzalez-Candelas L."/>
            <person name="Gabaldon T."/>
        </authorList>
    </citation>
    <scope>NUCLEOTIDE SEQUENCE [LARGE SCALE GENOMIC DNA]</scope>
    <source>
        <strain evidence="10 11">MD-8</strain>
    </source>
</reference>
<dbReference type="STRING" id="27334.A0A0A2JAM4"/>
<dbReference type="SUPFAM" id="SSF50621">
    <property type="entry name" value="Alanine racemase C-terminal domain-like"/>
    <property type="match status" value="1"/>
</dbReference>
<keyword evidence="11" id="KW-1185">Reference proteome</keyword>
<evidence type="ECO:0000313" key="11">
    <source>
        <dbReference type="Proteomes" id="UP000030143"/>
    </source>
</evidence>
<evidence type="ECO:0000259" key="9">
    <source>
        <dbReference type="Pfam" id="PF02784"/>
    </source>
</evidence>
<dbReference type="PhylomeDB" id="A0A0A2JAM4"/>
<evidence type="ECO:0000256" key="3">
    <source>
        <dbReference type="ARBA" id="ARBA00022793"/>
    </source>
</evidence>
<feature type="domain" description="Orn/DAP/Arg decarboxylase 2 C-terminal" evidence="8">
    <location>
        <begin position="35"/>
        <end position="382"/>
    </location>
</feature>
<dbReference type="AlphaFoldDB" id="A0A0A2JAM4"/>
<evidence type="ECO:0000256" key="5">
    <source>
        <dbReference type="ARBA" id="ARBA00023239"/>
    </source>
</evidence>
<feature type="domain" description="Orn/DAP/Arg decarboxylase 2 N-terminal" evidence="9">
    <location>
        <begin position="37"/>
        <end position="276"/>
    </location>
</feature>
<sequence>MIEPQTIKGAIERQIQQNNAQKTSHLSEASFFVADLSEVITKYNLWQKTLPGVTPFFEANIQPQTAVKSNNDRQLLQTLSQCGAGFDCASAEEIELVLSLGVPAKRIIYTHPCKPISSIEFCRRASIELITFDNVEELQKMKDHYPEARLMLRVFADDHTGVDPLGSKFGVATQDAPSLLTTIKALQLNFEGVSFHVAPTNADPAGYVRAIQDAAKVFKDARGLGLQPNTLDIGGGYTDETFPHIAAEAKRTLDECFGNGSIIPRPQLIAEPGTLLSCSSFHLAVQVIARRTNATGFGGEAPTRLYINDGIYSNFMMRFIVTSSFVPVAVIRDGKWHDENAQGTLECSVWGRSCDQNDCINSRCMFSQEVRTGDWLVFKDMGAYTTVCSTTFNGFTSPNHVIYLDAPLN</sequence>
<dbReference type="PRINTS" id="PR01179">
    <property type="entry name" value="ODADCRBXLASE"/>
</dbReference>
<comment type="similarity">
    <text evidence="2 7">Belongs to the Orn/Lys/Arg decarboxylase class-II family.</text>
</comment>
<evidence type="ECO:0000313" key="10">
    <source>
        <dbReference type="EMBL" id="KGO52404.1"/>
    </source>
</evidence>
<dbReference type="Proteomes" id="UP000030143">
    <property type="component" value="Unassembled WGS sequence"/>
</dbReference>
<dbReference type="FunFam" id="3.20.20.10:FF:000005">
    <property type="entry name" value="Ornithine decarboxylase"/>
    <property type="match status" value="1"/>
</dbReference>
<feature type="modified residue" description="N6-(pyridoxal phosphate)lysine" evidence="6">
    <location>
        <position position="68"/>
    </location>
</feature>
<evidence type="ECO:0000259" key="8">
    <source>
        <dbReference type="Pfam" id="PF00278"/>
    </source>
</evidence>
<dbReference type="GO" id="GO:0005737">
    <property type="term" value="C:cytoplasm"/>
    <property type="evidence" value="ECO:0007669"/>
    <property type="project" value="TreeGrafter"/>
</dbReference>
<protein>
    <submittedName>
        <fullName evidence="10">Ornithine decarboxylase</fullName>
    </submittedName>
</protein>
<proteinExistence type="inferred from homology"/>
<dbReference type="PANTHER" id="PTHR11482">
    <property type="entry name" value="ARGININE/DIAMINOPIMELATE/ORNITHINE DECARBOXYLASE"/>
    <property type="match status" value="1"/>
</dbReference>
<comment type="cofactor">
    <cofactor evidence="1 6">
        <name>pyridoxal 5'-phosphate</name>
        <dbReference type="ChEBI" id="CHEBI:597326"/>
    </cofactor>
</comment>
<evidence type="ECO:0000256" key="2">
    <source>
        <dbReference type="ARBA" id="ARBA00008872"/>
    </source>
</evidence>
<dbReference type="OrthoDB" id="5034579at2759"/>
<dbReference type="InterPro" id="IPR022643">
    <property type="entry name" value="De-COase2_C"/>
</dbReference>
<keyword evidence="4 6" id="KW-0663">Pyridoxal phosphate</keyword>
<keyword evidence="3" id="KW-0210">Decarboxylase</keyword>
<dbReference type="PRINTS" id="PR01182">
    <property type="entry name" value="ORNDCRBXLASE"/>
</dbReference>
<dbReference type="RefSeq" id="XP_016595154.1">
    <property type="nucleotide sequence ID" value="XM_016748312.1"/>
</dbReference>
<evidence type="ECO:0000256" key="4">
    <source>
        <dbReference type="ARBA" id="ARBA00022898"/>
    </source>
</evidence>
<dbReference type="Pfam" id="PF00278">
    <property type="entry name" value="Orn_DAP_Arg_deC"/>
    <property type="match status" value="1"/>
</dbReference>
<dbReference type="InterPro" id="IPR009006">
    <property type="entry name" value="Ala_racemase/Decarboxylase_C"/>
</dbReference>
<gene>
    <name evidence="10" type="ORF">PEX2_110460</name>
</gene>
<dbReference type="Gene3D" id="2.40.37.10">
    <property type="entry name" value="Lyase, Ornithine Decarboxylase, Chain A, domain 1"/>
    <property type="match status" value="1"/>
</dbReference>
<dbReference type="GO" id="GO:0033387">
    <property type="term" value="P:putrescine biosynthetic process from arginine, via ornithine"/>
    <property type="evidence" value="ECO:0007669"/>
    <property type="project" value="TreeGrafter"/>
</dbReference>
<keyword evidence="5" id="KW-0456">Lyase</keyword>
<evidence type="ECO:0000256" key="7">
    <source>
        <dbReference type="RuleBase" id="RU003737"/>
    </source>
</evidence>
<dbReference type="CDD" id="cd00622">
    <property type="entry name" value="PLPDE_III_ODC"/>
    <property type="match status" value="1"/>
</dbReference>
<evidence type="ECO:0000256" key="6">
    <source>
        <dbReference type="PIRSR" id="PIRSR600183-50"/>
    </source>
</evidence>
<dbReference type="InterPro" id="IPR000183">
    <property type="entry name" value="Orn/DAP/Arg_de-COase"/>
</dbReference>
<evidence type="ECO:0000256" key="1">
    <source>
        <dbReference type="ARBA" id="ARBA00001933"/>
    </source>
</evidence>
<organism evidence="10 11">
    <name type="scientific">Penicillium expansum</name>
    <name type="common">Blue mold rot fungus</name>
    <dbReference type="NCBI Taxonomy" id="27334"/>
    <lineage>
        <taxon>Eukaryota</taxon>
        <taxon>Fungi</taxon>
        <taxon>Dikarya</taxon>
        <taxon>Ascomycota</taxon>
        <taxon>Pezizomycotina</taxon>
        <taxon>Eurotiomycetes</taxon>
        <taxon>Eurotiomycetidae</taxon>
        <taxon>Eurotiales</taxon>
        <taxon>Aspergillaceae</taxon>
        <taxon>Penicillium</taxon>
    </lineage>
</organism>
<dbReference type="SUPFAM" id="SSF51419">
    <property type="entry name" value="PLP-binding barrel"/>
    <property type="match status" value="1"/>
</dbReference>
<feature type="active site" description="Proton donor" evidence="6">
    <location>
        <position position="354"/>
    </location>
</feature>
<dbReference type="PANTHER" id="PTHR11482:SF6">
    <property type="entry name" value="ORNITHINE DECARBOXYLASE 1-RELATED"/>
    <property type="match status" value="1"/>
</dbReference>
<dbReference type="VEuPathDB" id="FungiDB:PEXP_029710"/>
<name>A0A0A2JAM4_PENEN</name>
<accession>A0A0A2JAM4</accession>
<dbReference type="InterPro" id="IPR002433">
    <property type="entry name" value="Orn_de-COase"/>
</dbReference>
<dbReference type="InterPro" id="IPR029066">
    <property type="entry name" value="PLP-binding_barrel"/>
</dbReference>
<dbReference type="GeneID" id="27683733"/>
<dbReference type="Gene3D" id="3.20.20.10">
    <property type="entry name" value="Alanine racemase"/>
    <property type="match status" value="1"/>
</dbReference>
<dbReference type="InterPro" id="IPR022644">
    <property type="entry name" value="De-COase2_N"/>
</dbReference>
<dbReference type="HOGENOM" id="CLU_026444_1_1_1"/>